<reference evidence="1" key="2">
    <citation type="journal article" date="2023" name="Int. J. Mol. Sci.">
        <title>De Novo Assembly and Annotation of 11 Diverse Shrub Willow (Salix) Genomes Reveals Novel Gene Organization in Sex-Linked Regions.</title>
        <authorList>
            <person name="Hyden B."/>
            <person name="Feng K."/>
            <person name="Yates T.B."/>
            <person name="Jawdy S."/>
            <person name="Cereghino C."/>
            <person name="Smart L.B."/>
            <person name="Muchero W."/>
        </authorList>
    </citation>
    <scope>NUCLEOTIDE SEQUENCE</scope>
    <source>
        <tissue evidence="1">Shoot tip</tissue>
    </source>
</reference>
<accession>A0A9Q0SK84</accession>
<evidence type="ECO:0000313" key="2">
    <source>
        <dbReference type="Proteomes" id="UP001151532"/>
    </source>
</evidence>
<name>A0A9Q0SK84_SALPP</name>
<proteinExistence type="predicted"/>
<organism evidence="1 2">
    <name type="scientific">Salix purpurea</name>
    <name type="common">Purple osier willow</name>
    <dbReference type="NCBI Taxonomy" id="77065"/>
    <lineage>
        <taxon>Eukaryota</taxon>
        <taxon>Viridiplantae</taxon>
        <taxon>Streptophyta</taxon>
        <taxon>Embryophyta</taxon>
        <taxon>Tracheophyta</taxon>
        <taxon>Spermatophyta</taxon>
        <taxon>Magnoliopsida</taxon>
        <taxon>eudicotyledons</taxon>
        <taxon>Gunneridae</taxon>
        <taxon>Pentapetalae</taxon>
        <taxon>rosids</taxon>
        <taxon>fabids</taxon>
        <taxon>Malpighiales</taxon>
        <taxon>Salicaceae</taxon>
        <taxon>Saliceae</taxon>
        <taxon>Salix</taxon>
    </lineage>
</organism>
<keyword evidence="2" id="KW-1185">Reference proteome</keyword>
<dbReference type="EMBL" id="JAPFFK010000020">
    <property type="protein sequence ID" value="KAJ6680492.1"/>
    <property type="molecule type" value="Genomic_DNA"/>
</dbReference>
<dbReference type="AlphaFoldDB" id="A0A9Q0SK84"/>
<protein>
    <submittedName>
        <fullName evidence="1">Uncharacterized protein</fullName>
    </submittedName>
</protein>
<dbReference type="Proteomes" id="UP001151532">
    <property type="component" value="Chromosome 14"/>
</dbReference>
<gene>
    <name evidence="1" type="ORF">OIU79_020072</name>
</gene>
<sequence length="80" mass="9134">MDAIEANTKKHAIPFLNEVHRKGLLVITISSETISLLVWSIEEEVSLKPLWVANKVSCNKSHVFFAPFRNYPHLSFLNVN</sequence>
<reference evidence="1" key="1">
    <citation type="submission" date="2022-11" db="EMBL/GenBank/DDBJ databases">
        <authorList>
            <person name="Hyden B.L."/>
            <person name="Feng K."/>
            <person name="Yates T."/>
            <person name="Jawdy S."/>
            <person name="Smart L.B."/>
            <person name="Muchero W."/>
        </authorList>
    </citation>
    <scope>NUCLEOTIDE SEQUENCE</scope>
    <source>
        <tissue evidence="1">Shoot tip</tissue>
    </source>
</reference>
<evidence type="ECO:0000313" key="1">
    <source>
        <dbReference type="EMBL" id="KAJ6680492.1"/>
    </source>
</evidence>
<comment type="caution">
    <text evidence="1">The sequence shown here is derived from an EMBL/GenBank/DDBJ whole genome shotgun (WGS) entry which is preliminary data.</text>
</comment>